<dbReference type="OrthoDB" id="3183782at2759"/>
<gene>
    <name evidence="1" type="ORF">MVEN_02107200</name>
</gene>
<accession>A0A8H6X923</accession>
<dbReference type="AlphaFoldDB" id="A0A8H6X923"/>
<evidence type="ECO:0000313" key="1">
    <source>
        <dbReference type="EMBL" id="KAF7336722.1"/>
    </source>
</evidence>
<name>A0A8H6X923_9AGAR</name>
<organism evidence="1 2">
    <name type="scientific">Mycena venus</name>
    <dbReference type="NCBI Taxonomy" id="2733690"/>
    <lineage>
        <taxon>Eukaryota</taxon>
        <taxon>Fungi</taxon>
        <taxon>Dikarya</taxon>
        <taxon>Basidiomycota</taxon>
        <taxon>Agaricomycotina</taxon>
        <taxon>Agaricomycetes</taxon>
        <taxon>Agaricomycetidae</taxon>
        <taxon>Agaricales</taxon>
        <taxon>Marasmiineae</taxon>
        <taxon>Mycenaceae</taxon>
        <taxon>Mycena</taxon>
    </lineage>
</organism>
<proteinExistence type="predicted"/>
<evidence type="ECO:0000313" key="2">
    <source>
        <dbReference type="Proteomes" id="UP000620124"/>
    </source>
</evidence>
<reference evidence="1" key="1">
    <citation type="submission" date="2020-05" db="EMBL/GenBank/DDBJ databases">
        <title>Mycena genomes resolve the evolution of fungal bioluminescence.</title>
        <authorList>
            <person name="Tsai I.J."/>
        </authorList>
    </citation>
    <scope>NUCLEOTIDE SEQUENCE</scope>
    <source>
        <strain evidence="1">CCC161011</strain>
    </source>
</reference>
<keyword evidence="2" id="KW-1185">Reference proteome</keyword>
<dbReference type="EMBL" id="JACAZI010000022">
    <property type="protein sequence ID" value="KAF7336722.1"/>
    <property type="molecule type" value="Genomic_DNA"/>
</dbReference>
<comment type="caution">
    <text evidence="1">The sequence shown here is derived from an EMBL/GenBank/DDBJ whole genome shotgun (WGS) entry which is preliminary data.</text>
</comment>
<sequence length="48" mass="5503">MNRRTQNDAVLQQIAQMMGAPLSEWDGMAIFEGGSYAKIFEIFQSEEY</sequence>
<protein>
    <submittedName>
        <fullName evidence="1">Uncharacterized protein</fullName>
    </submittedName>
</protein>
<dbReference type="Proteomes" id="UP000620124">
    <property type="component" value="Unassembled WGS sequence"/>
</dbReference>